<dbReference type="AlphaFoldDB" id="A0A212C2J6"/>
<keyword evidence="3" id="KW-1185">Reference proteome</keyword>
<feature type="compositionally biased region" description="Basic and acidic residues" evidence="1">
    <location>
        <begin position="109"/>
        <end position="147"/>
    </location>
</feature>
<feature type="region of interest" description="Disordered" evidence="1">
    <location>
        <begin position="108"/>
        <end position="197"/>
    </location>
</feature>
<name>A0A212C2J6_CEREH</name>
<comment type="caution">
    <text evidence="2">The sequence shown here is derived from an EMBL/GenBank/DDBJ whole genome shotgun (WGS) entry which is preliminary data.</text>
</comment>
<feature type="non-terminal residue" evidence="2">
    <location>
        <position position="197"/>
    </location>
</feature>
<evidence type="ECO:0000256" key="1">
    <source>
        <dbReference type="SAM" id="MobiDB-lite"/>
    </source>
</evidence>
<organism evidence="2 3">
    <name type="scientific">Cervus elaphus hippelaphus</name>
    <name type="common">European red deer</name>
    <dbReference type="NCBI Taxonomy" id="46360"/>
    <lineage>
        <taxon>Eukaryota</taxon>
        <taxon>Metazoa</taxon>
        <taxon>Chordata</taxon>
        <taxon>Craniata</taxon>
        <taxon>Vertebrata</taxon>
        <taxon>Euteleostomi</taxon>
        <taxon>Mammalia</taxon>
        <taxon>Eutheria</taxon>
        <taxon>Laurasiatheria</taxon>
        <taxon>Artiodactyla</taxon>
        <taxon>Ruminantia</taxon>
        <taxon>Pecora</taxon>
        <taxon>Cervidae</taxon>
        <taxon>Cervinae</taxon>
        <taxon>Cervus</taxon>
    </lineage>
</organism>
<sequence>MTEENLKKLLLAACAMVTTEDPTSGSYLSEILFAAADDGAAPVAGHFTSRTFSHQSQTGGLTQRHLITALGKTDTLCSVVPATPRRAPRGSDALTLGWEVLRKRSGTVSDDHLRGQPELCFQKDPEDTEKEEQTAAERPRPRRDLGWMERSSFQTGREARWSPLGLSAAPTAPRGRNFRGAVRSCSSVDSLKENGNK</sequence>
<gene>
    <name evidence="2" type="ORF">Celaphus_00019287</name>
</gene>
<protein>
    <submittedName>
        <fullName evidence="2">Uncharacterized protein</fullName>
    </submittedName>
</protein>
<proteinExistence type="predicted"/>
<accession>A0A212C2J6</accession>
<dbReference type="Proteomes" id="UP000242450">
    <property type="component" value="Chromosome 32"/>
</dbReference>
<dbReference type="EMBL" id="MKHE01000032">
    <property type="protein sequence ID" value="OWK00229.1"/>
    <property type="molecule type" value="Genomic_DNA"/>
</dbReference>
<evidence type="ECO:0000313" key="2">
    <source>
        <dbReference type="EMBL" id="OWK00229.1"/>
    </source>
</evidence>
<reference evidence="2 3" key="1">
    <citation type="journal article" date="2018" name="Mol. Genet. Genomics">
        <title>The red deer Cervus elaphus genome CerEla1.0: sequencing, annotating, genes, and chromosomes.</title>
        <authorList>
            <person name="Bana N.A."/>
            <person name="Nyiri A."/>
            <person name="Nagy J."/>
            <person name="Frank K."/>
            <person name="Nagy T."/>
            <person name="Steger V."/>
            <person name="Schiller M."/>
            <person name="Lakatos P."/>
            <person name="Sugar L."/>
            <person name="Horn P."/>
            <person name="Barta E."/>
            <person name="Orosz L."/>
        </authorList>
    </citation>
    <scope>NUCLEOTIDE SEQUENCE [LARGE SCALE GENOMIC DNA]</scope>
    <source>
        <strain evidence="2">Hungarian</strain>
    </source>
</reference>
<evidence type="ECO:0000313" key="3">
    <source>
        <dbReference type="Proteomes" id="UP000242450"/>
    </source>
</evidence>